<sequence>MAGSMRGEVEDHLWEATLENSKRPGVLEQSMKKSVFPILVHSYNRLDKKKQLSFLTCALYLEDWS</sequence>
<dbReference type="EMBL" id="MTKT01014026">
    <property type="protein sequence ID" value="OWM62611.1"/>
    <property type="molecule type" value="Genomic_DNA"/>
</dbReference>
<dbReference type="Proteomes" id="UP000197138">
    <property type="component" value="Unassembled WGS sequence"/>
</dbReference>
<evidence type="ECO:0000313" key="2">
    <source>
        <dbReference type="Proteomes" id="UP000197138"/>
    </source>
</evidence>
<organism evidence="1 2">
    <name type="scientific">Punica granatum</name>
    <name type="common">Pomegranate</name>
    <dbReference type="NCBI Taxonomy" id="22663"/>
    <lineage>
        <taxon>Eukaryota</taxon>
        <taxon>Viridiplantae</taxon>
        <taxon>Streptophyta</taxon>
        <taxon>Embryophyta</taxon>
        <taxon>Tracheophyta</taxon>
        <taxon>Spermatophyta</taxon>
        <taxon>Magnoliopsida</taxon>
        <taxon>eudicotyledons</taxon>
        <taxon>Gunneridae</taxon>
        <taxon>Pentapetalae</taxon>
        <taxon>rosids</taxon>
        <taxon>malvids</taxon>
        <taxon>Myrtales</taxon>
        <taxon>Lythraceae</taxon>
        <taxon>Punica</taxon>
    </lineage>
</organism>
<gene>
    <name evidence="1" type="ORF">CDL15_Pgr000004</name>
</gene>
<evidence type="ECO:0000313" key="1">
    <source>
        <dbReference type="EMBL" id="OWM62611.1"/>
    </source>
</evidence>
<proteinExistence type="predicted"/>
<accession>A0A218VRG8</accession>
<protein>
    <submittedName>
        <fullName evidence="1">Uncharacterized protein</fullName>
    </submittedName>
</protein>
<reference evidence="2" key="1">
    <citation type="journal article" date="2017" name="Plant J.">
        <title>The pomegranate (Punica granatum L.) genome and the genomics of punicalagin biosynthesis.</title>
        <authorList>
            <person name="Qin G."/>
            <person name="Xu C."/>
            <person name="Ming R."/>
            <person name="Tang H."/>
            <person name="Guyot R."/>
            <person name="Kramer E.M."/>
            <person name="Hu Y."/>
            <person name="Yi X."/>
            <person name="Qi Y."/>
            <person name="Xu X."/>
            <person name="Gao Z."/>
            <person name="Pan H."/>
            <person name="Jian J."/>
            <person name="Tian Y."/>
            <person name="Yue Z."/>
            <person name="Xu Y."/>
        </authorList>
    </citation>
    <scope>NUCLEOTIDE SEQUENCE [LARGE SCALE GENOMIC DNA]</scope>
    <source>
        <strain evidence="2">cv. Dabenzi</strain>
    </source>
</reference>
<comment type="caution">
    <text evidence="1">The sequence shown here is derived from an EMBL/GenBank/DDBJ whole genome shotgun (WGS) entry which is preliminary data.</text>
</comment>
<name>A0A218VRG8_PUNGR</name>
<dbReference type="AlphaFoldDB" id="A0A218VRG8"/>